<dbReference type="Proteomes" id="UP000242763">
    <property type="component" value="Unassembled WGS sequence"/>
</dbReference>
<reference evidence="5" key="1">
    <citation type="submission" date="2016-10" db="EMBL/GenBank/DDBJ databases">
        <authorList>
            <person name="Varghese N."/>
            <person name="Submissions S."/>
        </authorList>
    </citation>
    <scope>NUCLEOTIDE SEQUENCE [LARGE SCALE GENOMIC DNA]</scope>
    <source>
        <strain evidence="5">DSM 21857</strain>
    </source>
</reference>
<dbReference type="GO" id="GO:0045493">
    <property type="term" value="P:xylan catabolic process"/>
    <property type="evidence" value="ECO:0007669"/>
    <property type="project" value="UniProtKB-KW"/>
</dbReference>
<gene>
    <name evidence="4" type="ORF">SAMN03080618_00115</name>
</gene>
<evidence type="ECO:0000313" key="4">
    <source>
        <dbReference type="EMBL" id="SFI33485.1"/>
    </source>
</evidence>
<dbReference type="OrthoDB" id="3771157at2"/>
<dbReference type="PANTHER" id="PTHR43772:SF2">
    <property type="entry name" value="PUTATIVE (AFU_ORTHOLOGUE AFUA_2G04480)-RELATED"/>
    <property type="match status" value="1"/>
</dbReference>
<proteinExistence type="predicted"/>
<evidence type="ECO:0000259" key="3">
    <source>
        <dbReference type="Pfam" id="PF24793"/>
    </source>
</evidence>
<keyword evidence="2" id="KW-0119">Carbohydrate metabolism</keyword>
<evidence type="ECO:0000256" key="1">
    <source>
        <dbReference type="ARBA" id="ARBA00022651"/>
    </source>
</evidence>
<dbReference type="EMBL" id="FORF01000001">
    <property type="protein sequence ID" value="SFI33485.1"/>
    <property type="molecule type" value="Genomic_DNA"/>
</dbReference>
<name>A0A1I3HCM5_9HYPH</name>
<evidence type="ECO:0000313" key="5">
    <source>
        <dbReference type="Proteomes" id="UP000242763"/>
    </source>
</evidence>
<dbReference type="SUPFAM" id="SSF75005">
    <property type="entry name" value="Arabinanase/levansucrase/invertase"/>
    <property type="match status" value="1"/>
</dbReference>
<keyword evidence="1" id="KW-0624">Polysaccharide degradation</keyword>
<accession>A0A1I3HCM5</accession>
<dbReference type="InterPro" id="IPR023296">
    <property type="entry name" value="Glyco_hydro_beta-prop_sf"/>
</dbReference>
<dbReference type="InterPro" id="IPR052176">
    <property type="entry name" value="Glycosyl_Hydrlase_43_Enz"/>
</dbReference>
<dbReference type="Pfam" id="PF24793">
    <property type="entry name" value="GINT1_N"/>
    <property type="match status" value="1"/>
</dbReference>
<protein>
    <recommendedName>
        <fullName evidence="3">Glucosamine inositolphosphorylceramide transferase 1 N-terminal domain-containing protein</fullName>
    </recommendedName>
</protein>
<sequence length="521" mass="57191">MIQKPPPTIGSICIVVDADSLSAFVPALAQQIVDHTGAQVKIRLVAGIEDGSSALDTLLALEKMVVRRGKPCWSDRIPVAQLQEFQRGETAPQPDLILDLSTADTKSTGTTTLRPLYNGAAGENALASALFHCHSPQISILREDERGATDIVGEGVASLEAAAGIGGAMEAVWSRVAMLLLAAIDKLDQPAAQSTLAPHPHADVLTRSAVLRRSARMLACEAARAAYRLCCYSPHWRVGWRRPEPDGDVWARRDLGGARWNVLPDPGDHFYADPFPFHHRGRDYIFFEDLDHKTSKGIICVVAFDEHGQPGSAIPVLEEPWHLSYPFLVEAHGNIWMVPEASLSGEIALYRAVEFPYRWERHSVLVSGVEAADATIVHHAGAWHMFAVIRHGVGGYSDTLAIWHAPDLLGPWKPHATNPVLINDRTARPAGNFVLRNGVLMRPVQDCQDGYGAALALARIDRLDESHFEQTIETNLTAGPYWPGHKLHTLNGNGHLETIDGSVIRPKSRLLTRLTEHYYRP</sequence>
<keyword evidence="5" id="KW-1185">Reference proteome</keyword>
<organism evidence="4 5">
    <name type="scientific">Aquamicrobium aerolatum DSM 21857</name>
    <dbReference type="NCBI Taxonomy" id="1121003"/>
    <lineage>
        <taxon>Bacteria</taxon>
        <taxon>Pseudomonadati</taxon>
        <taxon>Pseudomonadota</taxon>
        <taxon>Alphaproteobacteria</taxon>
        <taxon>Hyphomicrobiales</taxon>
        <taxon>Phyllobacteriaceae</taxon>
        <taxon>Aerobium</taxon>
    </lineage>
</organism>
<dbReference type="InterPro" id="IPR056442">
    <property type="entry name" value="GINT1_N"/>
</dbReference>
<dbReference type="STRING" id="1121003.SAMN03080618_00115"/>
<dbReference type="AlphaFoldDB" id="A0A1I3HCM5"/>
<dbReference type="PANTHER" id="PTHR43772">
    <property type="entry name" value="ENDO-1,4-BETA-XYLANASE"/>
    <property type="match status" value="1"/>
</dbReference>
<feature type="domain" description="Glucosamine inositolphosphorylceramide transferase 1 N-terminal" evidence="3">
    <location>
        <begin position="269"/>
        <end position="488"/>
    </location>
</feature>
<evidence type="ECO:0000256" key="2">
    <source>
        <dbReference type="ARBA" id="ARBA00023277"/>
    </source>
</evidence>
<dbReference type="RefSeq" id="WP_091517482.1">
    <property type="nucleotide sequence ID" value="NZ_FORF01000001.1"/>
</dbReference>
<keyword evidence="1" id="KW-0858">Xylan degradation</keyword>